<feature type="transmembrane region" description="Helical" evidence="1">
    <location>
        <begin position="707"/>
        <end position="734"/>
    </location>
</feature>
<dbReference type="Proteomes" id="UP000253204">
    <property type="component" value="Unassembled WGS sequence"/>
</dbReference>
<comment type="caution">
    <text evidence="3">The sequence shown here is derived from an EMBL/GenBank/DDBJ whole genome shotgun (WGS) entry which is preliminary data.</text>
</comment>
<keyword evidence="1" id="KW-1133">Transmembrane helix</keyword>
<evidence type="ECO:0008006" key="5">
    <source>
        <dbReference type="Google" id="ProtNLM"/>
    </source>
</evidence>
<feature type="transmembrane region" description="Helical" evidence="1">
    <location>
        <begin position="660"/>
        <end position="687"/>
    </location>
</feature>
<proteinExistence type="predicted"/>
<evidence type="ECO:0000256" key="2">
    <source>
        <dbReference type="SAM" id="SignalP"/>
    </source>
</evidence>
<protein>
    <recommendedName>
        <fullName evidence="5">Conjugal transfer/type IV secretion protein DotA/TraY</fullName>
    </recommendedName>
</protein>
<accession>A0A368U937</accession>
<evidence type="ECO:0000313" key="4">
    <source>
        <dbReference type="Proteomes" id="UP000253204"/>
    </source>
</evidence>
<sequence length="832" mass="87201">MRATLRDASGRMLRPAKILLVLMFLTLFSAMANGEDPPVNGASTASTQIGWSTALEGADKAKLAFGGDASWGSARASLQAAKTSLPDIQAIAASSSGSLSAMLGLTPEFQLGGIGGYFLNVIFGSDLLARVVGGDSQEGPSNHLMGAIIKFATYLGMAVAIAFGVVHAITMFFSYLEYGDILGEARERMIGAFRAVITLMLISPMTTDGLAPAQYAAMWAAAGSNGMGNKLAFVVAGKGFGDPQEGGSVFSLDSSASFDPRENASAFSEMVGAESCRRQMGAMGRSAASVRSVCGRITISSVDIENATTVDINIGELSDSQIEASCDDMDDTALKNTCISVRQQQRASQASISDLYETYGNDLSSDAARADMEALANVYVESIGTRVEDINASVCSETNACQNSAVDSLTERMHEAAVASGVDPADATFEIDNVVATTAIGQEFQGMIVQLGWPGLATIYSSLGDRVDAVGRIQSNGTDSSGWQVRDSIRQANSTLVRVNSQIQSDRVQALVAAEAAGDAYVRRGVGETLGDLIGYWFGEGAVVANEAAQTFFIWLLDPLFTQPGPAATYELGANVLGTLMAAAAIHDFLTLIPGGEVATSAVTTLVETVSSKLGSGTEGIPFGEGSLILYALMAGFGLLLIFVMMISLFLVMVLPKLPILIVAMLMAEWAIWSAIIVFGSTIWVAVNLSNLTNTPHLATMAFLRGIGVLMYLFLYPMLVVVAIVISVIIYNLLVPTLAMMLMGSFNAGFVDSILGIFALPFVILFAVALAAFLSITAIARIPDMINGMLGIQSPGQSISGSMMSYMGGPQNYNNAADPRSAFTNAMAAGGK</sequence>
<keyword evidence="4" id="KW-1185">Reference proteome</keyword>
<feature type="transmembrane region" description="Helical" evidence="1">
    <location>
        <begin position="151"/>
        <end position="176"/>
    </location>
</feature>
<keyword evidence="1" id="KW-0812">Transmembrane</keyword>
<dbReference type="AlphaFoldDB" id="A0A368U937"/>
<reference evidence="3 4" key="1">
    <citation type="submission" date="2018-07" db="EMBL/GenBank/DDBJ databases">
        <title>Halomonas rutogse sp. nov., isolated from Lake TangqianCo on Tibetan Plateau.</title>
        <authorList>
            <person name="Lu H."/>
            <person name="Xing P."/>
            <person name="Wu Q."/>
        </authorList>
    </citation>
    <scope>NUCLEOTIDE SEQUENCE [LARGE SCALE GENOMIC DNA]</scope>
    <source>
        <strain evidence="3 4">TQ8S</strain>
    </source>
</reference>
<dbReference type="RefSeq" id="WP_147273705.1">
    <property type="nucleotide sequence ID" value="NZ_CBCSHM010000007.1"/>
</dbReference>
<feature type="transmembrane region" description="Helical" evidence="1">
    <location>
        <begin position="628"/>
        <end position="654"/>
    </location>
</feature>
<name>A0A368U937_9GAMM</name>
<keyword evidence="2" id="KW-0732">Signal</keyword>
<evidence type="ECO:0000313" key="3">
    <source>
        <dbReference type="EMBL" id="RCV93719.1"/>
    </source>
</evidence>
<dbReference type="EMBL" id="QPIJ01000001">
    <property type="protein sequence ID" value="RCV93719.1"/>
    <property type="molecule type" value="Genomic_DNA"/>
</dbReference>
<gene>
    <name evidence="3" type="ORF">DU506_00770</name>
</gene>
<organism evidence="3 4">
    <name type="scientific">Vreelandella rituensis</name>
    <dbReference type="NCBI Taxonomy" id="2282306"/>
    <lineage>
        <taxon>Bacteria</taxon>
        <taxon>Pseudomonadati</taxon>
        <taxon>Pseudomonadota</taxon>
        <taxon>Gammaproteobacteria</taxon>
        <taxon>Oceanospirillales</taxon>
        <taxon>Halomonadaceae</taxon>
        <taxon>Vreelandella</taxon>
    </lineage>
</organism>
<keyword evidence="1" id="KW-0472">Membrane</keyword>
<evidence type="ECO:0000256" key="1">
    <source>
        <dbReference type="SAM" id="Phobius"/>
    </source>
</evidence>
<feature type="signal peptide" evidence="2">
    <location>
        <begin position="1"/>
        <end position="34"/>
    </location>
</feature>
<feature type="transmembrane region" description="Helical" evidence="1">
    <location>
        <begin position="754"/>
        <end position="780"/>
    </location>
</feature>
<feature type="chain" id="PRO_5016687275" description="Conjugal transfer/type IV secretion protein DotA/TraY" evidence="2">
    <location>
        <begin position="35"/>
        <end position="832"/>
    </location>
</feature>